<organism evidence="1 2">
    <name type="scientific">Stenotrophomonas phage Salva</name>
    <dbReference type="NCBI Taxonomy" id="2801524"/>
    <lineage>
        <taxon>Viruses</taxon>
        <taxon>Duplodnaviria</taxon>
        <taxon>Heunggongvirae</taxon>
        <taxon>Uroviricota</taxon>
        <taxon>Caudoviricetes</taxon>
        <taxon>Beaumontvirinae</taxon>
        <taxon>Salvavirus</taxon>
        <taxon>Salvavirus salva</taxon>
    </lineage>
</organism>
<evidence type="ECO:0000313" key="2">
    <source>
        <dbReference type="Proteomes" id="UP000595272"/>
    </source>
</evidence>
<name>A0A8B6Q885_9CAUD</name>
<keyword evidence="2" id="KW-1185">Reference proteome</keyword>
<dbReference type="Pfam" id="PF13148">
    <property type="entry name" value="DUF3987"/>
    <property type="match status" value="1"/>
</dbReference>
<dbReference type="EMBL" id="MW393850">
    <property type="protein sequence ID" value="QQM18240.1"/>
    <property type="molecule type" value="Genomic_DNA"/>
</dbReference>
<reference evidence="1 2" key="1">
    <citation type="submission" date="2020-12" db="EMBL/GenBank/DDBJ databases">
        <title>Complete genome sequence of Stenotrophomonas maltophilia phage Salva.</title>
        <authorList>
            <person name="Jefferson B."/>
            <person name="Yao G."/>
            <person name="Clark J."/>
            <person name="Le T."/>
            <person name="Young R."/>
            <person name="Gonzalez C."/>
            <person name="Liu M."/>
        </authorList>
    </citation>
    <scope>NUCLEOTIDE SEQUENCE [LARGE SCALE GENOMIC DNA]</scope>
</reference>
<dbReference type="Proteomes" id="UP000595272">
    <property type="component" value="Segment"/>
</dbReference>
<gene>
    <name evidence="1" type="ORF">CPT_Salva_077</name>
</gene>
<sequence length="794" mass="88994">MYRTEWANIPPELRERDQWCYTDPTHEDGFKKAPRRRGGYKADKTNPEHWMSFEEASYAASLVGGHVGYCLSEEDPFTCIDLDVKDKDSHPDKPHLWTSPDDKNRHWKMVQVFNSFTELSAGGKGLHIWLYGSIPSGVHHGATEVYSKDAFIICTGKVYVNRLIQDGGKNLEILYKEVRKQQDVVMGYDDLAEEEETLTDFEVFQIGMAASNAEKFNYLCSLHADKVKGLTEYESNSEADLALLSIFAFYTKSNNQVKRLFRYCPLSYREKAQVNDVYLNRTIMGIRRRAADKAAKAAYVDTRVTNIINERIRAAREEATLAEQVPTHVPIPDYDPVPDVVSDPLAEVEVDVATAAPSDLTFPPGRTGQLARWILASAKRPLMEVAVASSLALFAGIAGRGWNINRTGLNMYIVLIGRSGIGKEWLHGSISAILGKMDQRCTSMAKYFEVSEERSAQSLSKNALDRKCYLHLFNEWGRRLQLMADPRNGPAQEIRTYLTSLYHKSGVDDVAGGLRYSDKEKNVGSAGPVAYSMVGESTPKTFYEAVSSSMLEDGTMSRYLHIETDADRVALNENPMPPFPESLMEYLNDLVVAADANKGTNNVTHVKRTNEAAIVFSEMEKFCDEKIRADPDNETVRQLYNRASLKSLRVAGLLAVADSFINPVVTKEHADWAVALIMRDVTRIEELIAEGNLGTNEANRLKKMRMAFKYARRTVEGYGFQQQQMIRDGIVPLGVLRTICSQATAFHDKANASTSMLVDRALQALIASGDVLEIQKTKLVDEYSYTGKAYTLLD</sequence>
<dbReference type="InterPro" id="IPR025048">
    <property type="entry name" value="DUF3987"/>
</dbReference>
<proteinExistence type="predicted"/>
<evidence type="ECO:0000313" key="1">
    <source>
        <dbReference type="EMBL" id="QQM18240.1"/>
    </source>
</evidence>
<accession>A0A8B6Q885</accession>
<protein>
    <submittedName>
        <fullName evidence="1">DNA primase</fullName>
    </submittedName>
</protein>